<reference evidence="2" key="1">
    <citation type="submission" date="2018-02" db="EMBL/GenBank/DDBJ databases">
        <title>Rhizophora mucronata_Transcriptome.</title>
        <authorList>
            <person name="Meera S.P."/>
            <person name="Sreeshan A."/>
            <person name="Augustine A."/>
        </authorList>
    </citation>
    <scope>NUCLEOTIDE SEQUENCE</scope>
    <source>
        <tissue evidence="2">Leaf</tissue>
    </source>
</reference>
<dbReference type="AlphaFoldDB" id="A0A2P2KQY1"/>
<proteinExistence type="predicted"/>
<organism evidence="2">
    <name type="scientific">Rhizophora mucronata</name>
    <name type="common">Asiatic mangrove</name>
    <dbReference type="NCBI Taxonomy" id="61149"/>
    <lineage>
        <taxon>Eukaryota</taxon>
        <taxon>Viridiplantae</taxon>
        <taxon>Streptophyta</taxon>
        <taxon>Embryophyta</taxon>
        <taxon>Tracheophyta</taxon>
        <taxon>Spermatophyta</taxon>
        <taxon>Magnoliopsida</taxon>
        <taxon>eudicotyledons</taxon>
        <taxon>Gunneridae</taxon>
        <taxon>Pentapetalae</taxon>
        <taxon>rosids</taxon>
        <taxon>fabids</taxon>
        <taxon>Malpighiales</taxon>
        <taxon>Rhizophoraceae</taxon>
        <taxon>Rhizophora</taxon>
    </lineage>
</organism>
<keyword evidence="1" id="KW-0472">Membrane</keyword>
<evidence type="ECO:0000256" key="1">
    <source>
        <dbReference type="SAM" id="Phobius"/>
    </source>
</evidence>
<keyword evidence="1" id="KW-1133">Transmembrane helix</keyword>
<feature type="transmembrane region" description="Helical" evidence="1">
    <location>
        <begin position="21"/>
        <end position="40"/>
    </location>
</feature>
<accession>A0A2P2KQY1</accession>
<evidence type="ECO:0000313" key="2">
    <source>
        <dbReference type="EMBL" id="MBX08112.1"/>
    </source>
</evidence>
<dbReference type="EMBL" id="GGEC01027628">
    <property type="protein sequence ID" value="MBX08112.1"/>
    <property type="molecule type" value="Transcribed_RNA"/>
</dbReference>
<sequence length="91" mass="10339">MSMKTRGGETAAKNVMSRKGALFLCLGSFFAGVFFSNRYFDSWVTFVSFKFGSFGYFSDCVDHVMFLSQRGVNNFPENNQVWVKDFGKISL</sequence>
<name>A0A2P2KQY1_RHIMU</name>
<protein>
    <submittedName>
        <fullName evidence="2">Uncharacterized protein</fullName>
    </submittedName>
</protein>
<keyword evidence="1" id="KW-0812">Transmembrane</keyword>